<dbReference type="PANTHER" id="PTHR38371:SF1">
    <property type="entry name" value="RHO GTPASE-ACTIVATING PROTEIN"/>
    <property type="match status" value="1"/>
</dbReference>
<name>A0A1U8B8V5_NELNU</name>
<evidence type="ECO:0000256" key="1">
    <source>
        <dbReference type="SAM" id="MobiDB-lite"/>
    </source>
</evidence>
<feature type="compositionally biased region" description="Polar residues" evidence="1">
    <location>
        <begin position="428"/>
        <end position="443"/>
    </location>
</feature>
<feature type="region of interest" description="Disordered" evidence="1">
    <location>
        <begin position="398"/>
        <end position="452"/>
    </location>
</feature>
<feature type="compositionally biased region" description="Basic residues" evidence="1">
    <location>
        <begin position="496"/>
        <end position="511"/>
    </location>
</feature>
<proteinExistence type="predicted"/>
<keyword evidence="2" id="KW-1185">Reference proteome</keyword>
<dbReference type="FunCoup" id="A0A1U8B8V5">
    <property type="interactions" value="1946"/>
</dbReference>
<dbReference type="STRING" id="4432.A0A1U8B8V5"/>
<dbReference type="eggNOG" id="ENOG502QVYW">
    <property type="taxonomic scope" value="Eukaryota"/>
</dbReference>
<sequence>MEDFTAPSFSLGLDLDFDSEPQTAPIEASPSQEVPETSNNASFETFQDDGDFQLPALDPGLQSEDPPPRLKRLKRGPATQLSRVFDKQPAPPYLGFDDDIEEFSSQEDPREVKHSARQNRSACSSSKFPLHGHRALMTQSTSKAKVHISAPVSNASTSANLDASSSKLMFPNLTISPLKRFQLLDSDSEDPSSSVDACEDAIKTKTSPIERQYKPTQVATWNQQKGVETSKVTVQDEDLWEGFCPQKNISISTPGLDEYCDEYFQSLKNNNSWQRMESDICLSSKSHMKSNSSKVNVFQRMEGDVCANSSRTDQKCSTSGKDECIRNLEDYFPPARDYQKKFPPAHRYFYHGDPRIRRLVRNRLCNFFPLGALNHRERMQPDAAVIDYMSQFGHKEGHQLQETGKTSLGGSKKKGRQNSKPSKAEEISQASGSWVNPRSNANNPRDAGKRRVHANGCSSGYWFTGQDGRKVYVTTNGQELTGATAYRHYRKESGKGFKKARKKVTAKKSKR</sequence>
<dbReference type="PANTHER" id="PTHR38371">
    <property type="entry name" value="RHO GTPASE-ACTIVATING PROTEIN"/>
    <property type="match status" value="1"/>
</dbReference>
<feature type="compositionally biased region" description="Acidic residues" evidence="1">
    <location>
        <begin position="96"/>
        <end position="105"/>
    </location>
</feature>
<feature type="region of interest" description="Disordered" evidence="1">
    <location>
        <begin position="491"/>
        <end position="511"/>
    </location>
</feature>
<feature type="region of interest" description="Disordered" evidence="1">
    <location>
        <begin position="1"/>
        <end position="131"/>
    </location>
</feature>
<dbReference type="KEGG" id="nnu:104610915"/>
<accession>A0A1U8B8V5</accession>
<dbReference type="GeneID" id="104610915"/>
<dbReference type="OMA" id="VCEEYFQ"/>
<reference evidence="3" key="1">
    <citation type="submission" date="2025-08" db="UniProtKB">
        <authorList>
            <consortium name="RefSeq"/>
        </authorList>
    </citation>
    <scope>IDENTIFICATION</scope>
</reference>
<evidence type="ECO:0000313" key="2">
    <source>
        <dbReference type="Proteomes" id="UP000189703"/>
    </source>
</evidence>
<protein>
    <submittedName>
        <fullName evidence="3">Uncharacterized protein LOC104610915</fullName>
    </submittedName>
</protein>
<dbReference type="RefSeq" id="XP_010276073.1">
    <property type="nucleotide sequence ID" value="XM_010277771.1"/>
</dbReference>
<organism evidence="2 3">
    <name type="scientific">Nelumbo nucifera</name>
    <name type="common">Sacred lotus</name>
    <dbReference type="NCBI Taxonomy" id="4432"/>
    <lineage>
        <taxon>Eukaryota</taxon>
        <taxon>Viridiplantae</taxon>
        <taxon>Streptophyta</taxon>
        <taxon>Embryophyta</taxon>
        <taxon>Tracheophyta</taxon>
        <taxon>Spermatophyta</taxon>
        <taxon>Magnoliopsida</taxon>
        <taxon>Proteales</taxon>
        <taxon>Nelumbonaceae</taxon>
        <taxon>Nelumbo</taxon>
    </lineage>
</organism>
<gene>
    <name evidence="3" type="primary">LOC104610915</name>
</gene>
<feature type="compositionally biased region" description="Polar residues" evidence="1">
    <location>
        <begin position="29"/>
        <end position="45"/>
    </location>
</feature>
<dbReference type="AlphaFoldDB" id="A0A1U8B8V5"/>
<dbReference type="InParanoid" id="A0A1U8B8V5"/>
<dbReference type="Proteomes" id="UP000189703">
    <property type="component" value="Unplaced"/>
</dbReference>
<evidence type="ECO:0000313" key="3">
    <source>
        <dbReference type="RefSeq" id="XP_010276073.1"/>
    </source>
</evidence>
<feature type="compositionally biased region" description="Polar residues" evidence="1">
    <location>
        <begin position="118"/>
        <end position="127"/>
    </location>
</feature>
<dbReference type="OrthoDB" id="1671977at2759"/>